<dbReference type="GO" id="GO:0005886">
    <property type="term" value="C:plasma membrane"/>
    <property type="evidence" value="ECO:0007669"/>
    <property type="project" value="UniProtKB-SubCell"/>
</dbReference>
<evidence type="ECO:0000256" key="11">
    <source>
        <dbReference type="SAM" id="Phobius"/>
    </source>
</evidence>
<feature type="transmembrane region" description="Helical" evidence="11">
    <location>
        <begin position="31"/>
        <end position="51"/>
    </location>
</feature>
<organism evidence="12 13">
    <name type="scientific">Demequina mangrovi</name>
    <dbReference type="NCBI Taxonomy" id="1043493"/>
    <lineage>
        <taxon>Bacteria</taxon>
        <taxon>Bacillati</taxon>
        <taxon>Actinomycetota</taxon>
        <taxon>Actinomycetes</taxon>
        <taxon>Micrococcales</taxon>
        <taxon>Demequinaceae</taxon>
        <taxon>Demequina</taxon>
    </lineage>
</organism>
<comment type="subunit">
    <text evidence="10">Associates with subunits I, II and III to form cytochrome c oxidase.</text>
</comment>
<dbReference type="PIRSF" id="PIRSF017385">
    <property type="entry name" value="CtaF"/>
    <property type="match status" value="1"/>
</dbReference>
<evidence type="ECO:0000256" key="6">
    <source>
        <dbReference type="ARBA" id="ARBA00022967"/>
    </source>
</evidence>
<keyword evidence="7 11" id="KW-1133">Transmembrane helix</keyword>
<evidence type="ECO:0000256" key="1">
    <source>
        <dbReference type="ARBA" id="ARBA00002536"/>
    </source>
</evidence>
<name>A0A1H6UEY5_9MICO</name>
<evidence type="ECO:0000256" key="8">
    <source>
        <dbReference type="ARBA" id="ARBA00023136"/>
    </source>
</evidence>
<dbReference type="STRING" id="1043493.SAMN05421637_0357"/>
<keyword evidence="4 10" id="KW-1003">Cell membrane</keyword>
<evidence type="ECO:0000313" key="12">
    <source>
        <dbReference type="EMBL" id="SEI90186.1"/>
    </source>
</evidence>
<accession>A0A1H6UEY5</accession>
<dbReference type="GO" id="GO:0022900">
    <property type="term" value="P:electron transport chain"/>
    <property type="evidence" value="ECO:0007669"/>
    <property type="project" value="InterPro"/>
</dbReference>
<evidence type="ECO:0000256" key="7">
    <source>
        <dbReference type="ARBA" id="ARBA00022989"/>
    </source>
</evidence>
<dbReference type="AlphaFoldDB" id="A0A1H6UEY5"/>
<dbReference type="EMBL" id="FNZI01000001">
    <property type="protein sequence ID" value="SEI90186.1"/>
    <property type="molecule type" value="Genomic_DNA"/>
</dbReference>
<keyword evidence="5 11" id="KW-0812">Transmembrane</keyword>
<feature type="transmembrane region" description="Helical" evidence="11">
    <location>
        <begin position="105"/>
        <end position="124"/>
    </location>
</feature>
<evidence type="ECO:0000256" key="9">
    <source>
        <dbReference type="ARBA" id="ARBA00047816"/>
    </source>
</evidence>
<dbReference type="InterPro" id="IPR021050">
    <property type="entry name" value="Cyt_c_oxidase_su4_actinobac"/>
</dbReference>
<protein>
    <recommendedName>
        <fullName evidence="10">Cytochrome c oxidase polypeptide 4</fullName>
        <ecNumber evidence="10">7.1.1.9</ecNumber>
    </recommendedName>
    <alternativeName>
        <fullName evidence="10">Cytochrome aa3 subunit 4</fullName>
    </alternativeName>
    <alternativeName>
        <fullName evidence="10">Cytochrome c oxidase polypeptide IV</fullName>
    </alternativeName>
</protein>
<feature type="transmembrane region" description="Helical" evidence="11">
    <location>
        <begin position="7"/>
        <end position="25"/>
    </location>
</feature>
<dbReference type="OrthoDB" id="5244617at2"/>
<evidence type="ECO:0000256" key="10">
    <source>
        <dbReference type="PIRNR" id="PIRNR017385"/>
    </source>
</evidence>
<evidence type="ECO:0000256" key="4">
    <source>
        <dbReference type="ARBA" id="ARBA00022475"/>
    </source>
</evidence>
<sequence length="133" mass="14602">MRTEANIFIVPGVFFFIAGTAYGIFTHWSEWVGFTAILLTGGMFAMVAVYFKMLEKRHGQRAEDREDAEISEDAGLQGTFAPWSWWPLVAGLGAALAFVALAVGWWIMVPAAVVGVIGLVGWVMEFSHGQHAH</sequence>
<evidence type="ECO:0000256" key="3">
    <source>
        <dbReference type="ARBA" id="ARBA00006870"/>
    </source>
</evidence>
<keyword evidence="13" id="KW-1185">Reference proteome</keyword>
<dbReference type="RefSeq" id="WP_042211905.1">
    <property type="nucleotide sequence ID" value="NZ_BBLU01000001.1"/>
</dbReference>
<comment type="catalytic activity">
    <reaction evidence="9 10">
        <text>4 Fe(II)-[cytochrome c] + O2 + 8 H(+)(in) = 4 Fe(III)-[cytochrome c] + 2 H2O + 4 H(+)(out)</text>
        <dbReference type="Rhea" id="RHEA:11436"/>
        <dbReference type="Rhea" id="RHEA-COMP:10350"/>
        <dbReference type="Rhea" id="RHEA-COMP:14399"/>
        <dbReference type="ChEBI" id="CHEBI:15377"/>
        <dbReference type="ChEBI" id="CHEBI:15378"/>
        <dbReference type="ChEBI" id="CHEBI:15379"/>
        <dbReference type="ChEBI" id="CHEBI:29033"/>
        <dbReference type="ChEBI" id="CHEBI:29034"/>
        <dbReference type="EC" id="7.1.1.9"/>
    </reaction>
</comment>
<dbReference type="GO" id="GO:0004129">
    <property type="term" value="F:cytochrome-c oxidase activity"/>
    <property type="evidence" value="ECO:0007669"/>
    <property type="project" value="UniProtKB-EC"/>
</dbReference>
<gene>
    <name evidence="12" type="ORF">SAMN05421637_0357</name>
</gene>
<comment type="subcellular location">
    <subcellularLocation>
        <location evidence="2">Cell membrane</location>
        <topology evidence="2">Multi-pass membrane protein</topology>
    </subcellularLocation>
</comment>
<dbReference type="Pfam" id="PF12270">
    <property type="entry name" value="Cyt_c_ox_IV"/>
    <property type="match status" value="1"/>
</dbReference>
<dbReference type="eggNOG" id="ENOG5032TTI">
    <property type="taxonomic scope" value="Bacteria"/>
</dbReference>
<reference evidence="13" key="1">
    <citation type="submission" date="2016-10" db="EMBL/GenBank/DDBJ databases">
        <authorList>
            <person name="Varghese N."/>
        </authorList>
    </citation>
    <scope>NUCLEOTIDE SEQUENCE [LARGE SCALE GENOMIC DNA]</scope>
    <source>
        <strain evidence="13">DSM 24868</strain>
    </source>
</reference>
<evidence type="ECO:0000256" key="2">
    <source>
        <dbReference type="ARBA" id="ARBA00004651"/>
    </source>
</evidence>
<keyword evidence="8 10" id="KW-0472">Membrane</keyword>
<evidence type="ECO:0000313" key="13">
    <source>
        <dbReference type="Proteomes" id="UP000183315"/>
    </source>
</evidence>
<proteinExistence type="inferred from homology"/>
<dbReference type="Proteomes" id="UP000183315">
    <property type="component" value="Unassembled WGS sequence"/>
</dbReference>
<dbReference type="EC" id="7.1.1.9" evidence="10"/>
<evidence type="ECO:0000256" key="5">
    <source>
        <dbReference type="ARBA" id="ARBA00022692"/>
    </source>
</evidence>
<comment type="function">
    <text evidence="1 10">Part of cytochrome c oxidase, its function is unknown.</text>
</comment>
<comment type="similarity">
    <text evidence="3 10">Belongs to the cytochrome c oxidase bacterial subunit CtaF family.</text>
</comment>
<keyword evidence="6 10" id="KW-1278">Translocase</keyword>